<comment type="caution">
    <text evidence="10">The sequence shown here is derived from an EMBL/GenBank/DDBJ whole genome shotgun (WGS) entry which is preliminary data.</text>
</comment>
<evidence type="ECO:0000256" key="7">
    <source>
        <dbReference type="ARBA" id="ARBA00023136"/>
    </source>
</evidence>
<dbReference type="GO" id="GO:0051082">
    <property type="term" value="F:unfolded protein binding"/>
    <property type="evidence" value="ECO:0007669"/>
    <property type="project" value="TreeGrafter"/>
</dbReference>
<dbReference type="PANTHER" id="PTHR33968:SF1">
    <property type="entry name" value="PROTEIN PET100 HOMOLOG, MITOCHONDRIAL"/>
    <property type="match status" value="1"/>
</dbReference>
<reference evidence="10 11" key="1">
    <citation type="submission" date="2016-07" db="EMBL/GenBank/DDBJ databases">
        <title>Pervasive Adenine N6-methylation of Active Genes in Fungi.</title>
        <authorList>
            <consortium name="DOE Joint Genome Institute"/>
            <person name="Mondo S.J."/>
            <person name="Dannebaum R.O."/>
            <person name="Kuo R.C."/>
            <person name="Labutti K."/>
            <person name="Haridas S."/>
            <person name="Kuo A."/>
            <person name="Salamov A."/>
            <person name="Ahrendt S.R."/>
            <person name="Lipzen A."/>
            <person name="Sullivan W."/>
            <person name="Andreopoulos W.B."/>
            <person name="Clum A."/>
            <person name="Lindquist E."/>
            <person name="Daum C."/>
            <person name="Ramamoorthy G.K."/>
            <person name="Gryganskyi A."/>
            <person name="Culley D."/>
            <person name="Magnuson J.K."/>
            <person name="James T.Y."/>
            <person name="O'Malley M.A."/>
            <person name="Stajich J.E."/>
            <person name="Spatafora J.W."/>
            <person name="Visel A."/>
            <person name="Grigoriev I.V."/>
        </authorList>
    </citation>
    <scope>NUCLEOTIDE SEQUENCE [LARGE SCALE GENOMIC DNA]</scope>
    <source>
        <strain evidence="10 11">NRRL 3301</strain>
    </source>
</reference>
<evidence type="ECO:0000256" key="5">
    <source>
        <dbReference type="ARBA" id="ARBA00022989"/>
    </source>
</evidence>
<comment type="subcellular location">
    <subcellularLocation>
        <location evidence="1">Membrane</location>
        <topology evidence="1">Single-pass membrane protein</topology>
    </subcellularLocation>
    <subcellularLocation>
        <location evidence="2">Mitochondrion membrane</location>
    </subcellularLocation>
</comment>
<dbReference type="Proteomes" id="UP000242146">
    <property type="component" value="Unassembled WGS sequence"/>
</dbReference>
<evidence type="ECO:0000313" key="10">
    <source>
        <dbReference type="EMBL" id="ORX49184.1"/>
    </source>
</evidence>
<evidence type="ECO:0000313" key="11">
    <source>
        <dbReference type="Proteomes" id="UP000242146"/>
    </source>
</evidence>
<keyword evidence="11" id="KW-1185">Reference proteome</keyword>
<feature type="transmembrane region" description="Helical" evidence="9">
    <location>
        <begin position="12"/>
        <end position="31"/>
    </location>
</feature>
<sequence>MAGPQLEIVKFGVYVFFPVGVMLYFGGPQFYDSYVKGIKFWPDYNTTYKPPTTSKEVRDALEKMKSEREDRWIKAMKAKKEQQEEK</sequence>
<protein>
    <recommendedName>
        <fullName evidence="12">Mitochondrial cytochrome c oxidase assembly factor</fullName>
    </recommendedName>
</protein>
<evidence type="ECO:0000256" key="3">
    <source>
        <dbReference type="ARBA" id="ARBA00022692"/>
    </source>
</evidence>
<gene>
    <name evidence="10" type="ORF">DM01DRAFT_324421</name>
</gene>
<keyword evidence="5 9" id="KW-1133">Transmembrane helix</keyword>
<proteinExistence type="inferred from homology"/>
<evidence type="ECO:0000256" key="8">
    <source>
        <dbReference type="ARBA" id="ARBA00038077"/>
    </source>
</evidence>
<dbReference type="AlphaFoldDB" id="A0A1X2GAL3"/>
<organism evidence="10 11">
    <name type="scientific">Hesseltinella vesiculosa</name>
    <dbReference type="NCBI Taxonomy" id="101127"/>
    <lineage>
        <taxon>Eukaryota</taxon>
        <taxon>Fungi</taxon>
        <taxon>Fungi incertae sedis</taxon>
        <taxon>Mucoromycota</taxon>
        <taxon>Mucoromycotina</taxon>
        <taxon>Mucoromycetes</taxon>
        <taxon>Mucorales</taxon>
        <taxon>Cunninghamellaceae</taxon>
        <taxon>Hesseltinella</taxon>
    </lineage>
</organism>
<dbReference type="PANTHER" id="PTHR33968">
    <property type="entry name" value="PROTEIN PET100 HOMOLOG, MITOCHONDRIAL"/>
    <property type="match status" value="1"/>
</dbReference>
<keyword evidence="4" id="KW-0809">Transit peptide</keyword>
<dbReference type="OrthoDB" id="18175at2759"/>
<evidence type="ECO:0000256" key="9">
    <source>
        <dbReference type="SAM" id="Phobius"/>
    </source>
</evidence>
<accession>A0A1X2GAL3</accession>
<name>A0A1X2GAL3_9FUNG</name>
<dbReference type="EMBL" id="MCGT01000027">
    <property type="protein sequence ID" value="ORX49184.1"/>
    <property type="molecule type" value="Genomic_DNA"/>
</dbReference>
<evidence type="ECO:0000256" key="2">
    <source>
        <dbReference type="ARBA" id="ARBA00004325"/>
    </source>
</evidence>
<keyword evidence="3 9" id="KW-0812">Transmembrane</keyword>
<evidence type="ECO:0000256" key="1">
    <source>
        <dbReference type="ARBA" id="ARBA00004167"/>
    </source>
</evidence>
<dbReference type="InterPro" id="IPR018625">
    <property type="entry name" value="Pet100"/>
</dbReference>
<keyword evidence="6" id="KW-0496">Mitochondrion</keyword>
<dbReference type="Pfam" id="PF09803">
    <property type="entry name" value="Pet100"/>
    <property type="match status" value="1"/>
</dbReference>
<comment type="similarity">
    <text evidence="8">Belongs to the PET100 family.</text>
</comment>
<evidence type="ECO:0000256" key="4">
    <source>
        <dbReference type="ARBA" id="ARBA00022946"/>
    </source>
</evidence>
<dbReference type="GO" id="GO:0005743">
    <property type="term" value="C:mitochondrial inner membrane"/>
    <property type="evidence" value="ECO:0007669"/>
    <property type="project" value="TreeGrafter"/>
</dbReference>
<dbReference type="GO" id="GO:0033617">
    <property type="term" value="P:mitochondrial respiratory chain complex IV assembly"/>
    <property type="evidence" value="ECO:0007669"/>
    <property type="project" value="InterPro"/>
</dbReference>
<dbReference type="STRING" id="101127.A0A1X2GAL3"/>
<keyword evidence="7 9" id="KW-0472">Membrane</keyword>
<evidence type="ECO:0008006" key="12">
    <source>
        <dbReference type="Google" id="ProtNLM"/>
    </source>
</evidence>
<evidence type="ECO:0000256" key="6">
    <source>
        <dbReference type="ARBA" id="ARBA00023128"/>
    </source>
</evidence>